<dbReference type="SMART" id="SM00320">
    <property type="entry name" value="WD40"/>
    <property type="match status" value="6"/>
</dbReference>
<dbReference type="STRING" id="1764295.A0A5B8MQ30"/>
<keyword evidence="1" id="KW-0853">WD repeat</keyword>
<dbReference type="SUPFAM" id="SSF50978">
    <property type="entry name" value="WD40 repeat-like"/>
    <property type="match status" value="1"/>
</dbReference>
<dbReference type="OrthoDB" id="361494at2759"/>
<dbReference type="InterPro" id="IPR015943">
    <property type="entry name" value="WD40/YVTN_repeat-like_dom_sf"/>
</dbReference>
<dbReference type="GO" id="GO:0006283">
    <property type="term" value="P:transcription-coupled nucleotide-excision repair"/>
    <property type="evidence" value="ECO:0007669"/>
    <property type="project" value="InterPro"/>
</dbReference>
<dbReference type="Proteomes" id="UP000316726">
    <property type="component" value="Chromosome 6"/>
</dbReference>
<dbReference type="InterPro" id="IPR036322">
    <property type="entry name" value="WD40_repeat_dom_sf"/>
</dbReference>
<organism evidence="3 4">
    <name type="scientific">Chloropicon primus</name>
    <dbReference type="NCBI Taxonomy" id="1764295"/>
    <lineage>
        <taxon>Eukaryota</taxon>
        <taxon>Viridiplantae</taxon>
        <taxon>Chlorophyta</taxon>
        <taxon>Chloropicophyceae</taxon>
        <taxon>Chloropicales</taxon>
        <taxon>Chloropicaceae</taxon>
        <taxon>Chloropicon</taxon>
    </lineage>
</organism>
<evidence type="ECO:0000313" key="4">
    <source>
        <dbReference type="Proteomes" id="UP000316726"/>
    </source>
</evidence>
<evidence type="ECO:0000256" key="2">
    <source>
        <dbReference type="SAM" id="MobiDB-lite"/>
    </source>
</evidence>
<dbReference type="GO" id="GO:0000209">
    <property type="term" value="P:protein polyubiquitination"/>
    <property type="evidence" value="ECO:0007669"/>
    <property type="project" value="TreeGrafter"/>
</dbReference>
<dbReference type="GO" id="GO:0031464">
    <property type="term" value="C:Cul4A-RING E3 ubiquitin ligase complex"/>
    <property type="evidence" value="ECO:0007669"/>
    <property type="project" value="TreeGrafter"/>
</dbReference>
<gene>
    <name evidence="3" type="ORF">A3770_06p42330</name>
</gene>
<feature type="repeat" description="WD" evidence="1">
    <location>
        <begin position="397"/>
        <end position="438"/>
    </location>
</feature>
<reference evidence="3 4" key="1">
    <citation type="submission" date="2018-07" db="EMBL/GenBank/DDBJ databases">
        <title>The complete nuclear genome of the prasinophyte Chloropicon primus (CCMP1205).</title>
        <authorList>
            <person name="Pombert J.-F."/>
            <person name="Otis C."/>
            <person name="Turmel M."/>
            <person name="Lemieux C."/>
        </authorList>
    </citation>
    <scope>NUCLEOTIDE SEQUENCE [LARGE SCALE GENOMIC DNA]</scope>
    <source>
        <strain evidence="3 4">CCMP1205</strain>
    </source>
</reference>
<dbReference type="Pfam" id="PF00400">
    <property type="entry name" value="WD40"/>
    <property type="match status" value="3"/>
</dbReference>
<feature type="repeat" description="WD" evidence="1">
    <location>
        <begin position="209"/>
        <end position="244"/>
    </location>
</feature>
<sequence length="472" mass="52425">MLSRLRERETSYRGGRRIAHEVESERNRSLQLSSSRIFLCEDAFSGNGCSVMDLDPVEGRYLLAGGTDGTLCAFDVVSHYCSWGSGPQHEHKHLFRVPPCPPRVAAEAQREPRHAGHRGSVTSLQWYPVDTGLFLSAAKDKSVRLTDANELATVCSSRQDFEINCVAMPRTASGHCLIAIAARNPVIRVWDPRSNCITLNFAGHLGKEVTSLTWSSSSEWMLISGGSCGQIRLWDVRKANALLALDQYNTKSYSEGLTPLPDVEHLREKSGRTPHVEDVLYNKFNRNLQDWVNSKKLVKKIAESKRNDTATAHNSSVRLLLTSPDGLFLYSAAHRMSEMRKWDLSSGKNTLVHFELPTAGLKSLNSAALDGGNHIFVPHKTSIFDLDANTGKRYRKMNGHYDLVTGCVYNQFYGEVYTSSLDGNILLWEAEVLKSSTEGASAGEGQGNREGGENRDNAQNEDDWTTDEENEG</sequence>
<dbReference type="GO" id="GO:0000109">
    <property type="term" value="C:nucleotide-excision repair complex"/>
    <property type="evidence" value="ECO:0007669"/>
    <property type="project" value="TreeGrafter"/>
</dbReference>
<accession>A0A5B8MQ30</accession>
<dbReference type="PROSITE" id="PS50082">
    <property type="entry name" value="WD_REPEATS_2"/>
    <property type="match status" value="2"/>
</dbReference>
<dbReference type="InterPro" id="IPR042238">
    <property type="entry name" value="Rad28/ERCC8/Ckn1/ATCSA-1"/>
</dbReference>
<name>A0A5B8MQ30_9CHLO</name>
<dbReference type="AlphaFoldDB" id="A0A5B8MQ30"/>
<feature type="compositionally biased region" description="Acidic residues" evidence="2">
    <location>
        <begin position="459"/>
        <end position="472"/>
    </location>
</feature>
<evidence type="ECO:0000313" key="3">
    <source>
        <dbReference type="EMBL" id="QDZ21715.1"/>
    </source>
</evidence>
<dbReference type="Gene3D" id="2.130.10.10">
    <property type="entry name" value="YVTN repeat-like/Quinoprotein amine dehydrogenase"/>
    <property type="match status" value="1"/>
</dbReference>
<dbReference type="PANTHER" id="PTHR46202:SF1">
    <property type="entry name" value="DNA EXCISION REPAIR PROTEIN ERCC-8"/>
    <property type="match status" value="1"/>
</dbReference>
<dbReference type="GO" id="GO:0043161">
    <property type="term" value="P:proteasome-mediated ubiquitin-dependent protein catabolic process"/>
    <property type="evidence" value="ECO:0007669"/>
    <property type="project" value="TreeGrafter"/>
</dbReference>
<feature type="region of interest" description="Disordered" evidence="2">
    <location>
        <begin position="437"/>
        <end position="472"/>
    </location>
</feature>
<evidence type="ECO:0000256" key="1">
    <source>
        <dbReference type="PROSITE-ProRule" id="PRU00221"/>
    </source>
</evidence>
<dbReference type="EMBL" id="CP031039">
    <property type="protein sequence ID" value="QDZ21715.1"/>
    <property type="molecule type" value="Genomic_DNA"/>
</dbReference>
<keyword evidence="4" id="KW-1185">Reference proteome</keyword>
<protein>
    <submittedName>
        <fullName evidence="3">WD40 repeat domain-containing protein</fullName>
    </submittedName>
</protein>
<dbReference type="PANTHER" id="PTHR46202">
    <property type="entry name" value="DNA EXCISION REPAIR PROTEIN ERCC-8"/>
    <property type="match status" value="1"/>
</dbReference>
<dbReference type="InterPro" id="IPR001680">
    <property type="entry name" value="WD40_rpt"/>
</dbReference>
<proteinExistence type="predicted"/>